<dbReference type="OrthoDB" id="70661at2759"/>
<dbReference type="Proteomes" id="UP000030745">
    <property type="component" value="Unassembled WGS sequence"/>
</dbReference>
<feature type="domain" description="RING-type" evidence="6">
    <location>
        <begin position="13"/>
        <end position="53"/>
    </location>
</feature>
<dbReference type="GO" id="GO:0008270">
    <property type="term" value="F:zinc ion binding"/>
    <property type="evidence" value="ECO:0007669"/>
    <property type="project" value="UniProtKB-KW"/>
</dbReference>
<organism evidence="7 8">
    <name type="scientific">Saprolegnia parasitica (strain CBS 223.65)</name>
    <dbReference type="NCBI Taxonomy" id="695850"/>
    <lineage>
        <taxon>Eukaryota</taxon>
        <taxon>Sar</taxon>
        <taxon>Stramenopiles</taxon>
        <taxon>Oomycota</taxon>
        <taxon>Saprolegniomycetes</taxon>
        <taxon>Saprolegniales</taxon>
        <taxon>Saprolegniaceae</taxon>
        <taxon>Saprolegnia</taxon>
    </lineage>
</organism>
<dbReference type="VEuPathDB" id="FungiDB:SPRG_05381"/>
<dbReference type="SMART" id="SM00184">
    <property type="entry name" value="RING"/>
    <property type="match status" value="1"/>
</dbReference>
<keyword evidence="2 4" id="KW-0863">Zinc-finger</keyword>
<name>A0A067CF71_SAPPC</name>
<gene>
    <name evidence="7" type="ORF">SPRG_05381</name>
</gene>
<evidence type="ECO:0000256" key="1">
    <source>
        <dbReference type="ARBA" id="ARBA00022723"/>
    </source>
</evidence>
<dbReference type="EMBL" id="KK583207">
    <property type="protein sequence ID" value="KDO29138.1"/>
    <property type="molecule type" value="Genomic_DNA"/>
</dbReference>
<dbReference type="Gene3D" id="3.30.40.10">
    <property type="entry name" value="Zinc/RING finger domain, C3HC4 (zinc finger)"/>
    <property type="match status" value="1"/>
</dbReference>
<reference evidence="7 8" key="1">
    <citation type="journal article" date="2013" name="PLoS Genet.">
        <title>Distinctive expansion of potential virulence genes in the genome of the oomycete fish pathogen Saprolegnia parasitica.</title>
        <authorList>
            <person name="Jiang R.H."/>
            <person name="de Bruijn I."/>
            <person name="Haas B.J."/>
            <person name="Belmonte R."/>
            <person name="Lobach L."/>
            <person name="Christie J."/>
            <person name="van den Ackerveken G."/>
            <person name="Bottin A."/>
            <person name="Bulone V."/>
            <person name="Diaz-Moreno S.M."/>
            <person name="Dumas B."/>
            <person name="Fan L."/>
            <person name="Gaulin E."/>
            <person name="Govers F."/>
            <person name="Grenville-Briggs L.J."/>
            <person name="Horner N.R."/>
            <person name="Levin J.Z."/>
            <person name="Mammella M."/>
            <person name="Meijer H.J."/>
            <person name="Morris P."/>
            <person name="Nusbaum C."/>
            <person name="Oome S."/>
            <person name="Phillips A.J."/>
            <person name="van Rooyen D."/>
            <person name="Rzeszutek E."/>
            <person name="Saraiva M."/>
            <person name="Secombes C.J."/>
            <person name="Seidl M.F."/>
            <person name="Snel B."/>
            <person name="Stassen J.H."/>
            <person name="Sykes S."/>
            <person name="Tripathy S."/>
            <person name="van den Berg H."/>
            <person name="Vega-Arreguin J.C."/>
            <person name="Wawra S."/>
            <person name="Young S.K."/>
            <person name="Zeng Q."/>
            <person name="Dieguez-Uribeondo J."/>
            <person name="Russ C."/>
            <person name="Tyler B.M."/>
            <person name="van West P."/>
        </authorList>
    </citation>
    <scope>NUCLEOTIDE SEQUENCE [LARGE SCALE GENOMIC DNA]</scope>
    <source>
        <strain evidence="7 8">CBS 223.65</strain>
    </source>
</reference>
<evidence type="ECO:0000313" key="8">
    <source>
        <dbReference type="Proteomes" id="UP000030745"/>
    </source>
</evidence>
<evidence type="ECO:0000256" key="2">
    <source>
        <dbReference type="ARBA" id="ARBA00022771"/>
    </source>
</evidence>
<protein>
    <recommendedName>
        <fullName evidence="6">RING-type domain-containing protein</fullName>
    </recommendedName>
</protein>
<evidence type="ECO:0000259" key="6">
    <source>
        <dbReference type="PROSITE" id="PS50089"/>
    </source>
</evidence>
<accession>A0A067CF71</accession>
<dbReference type="PANTHER" id="PTHR23327">
    <property type="entry name" value="RING FINGER PROTEIN 127"/>
    <property type="match status" value="1"/>
</dbReference>
<dbReference type="PROSITE" id="PS50089">
    <property type="entry name" value="ZF_RING_2"/>
    <property type="match status" value="1"/>
</dbReference>
<dbReference type="InterPro" id="IPR013083">
    <property type="entry name" value="Znf_RING/FYVE/PHD"/>
</dbReference>
<evidence type="ECO:0000313" key="7">
    <source>
        <dbReference type="EMBL" id="KDO29138.1"/>
    </source>
</evidence>
<feature type="transmembrane region" description="Helical" evidence="5">
    <location>
        <begin position="111"/>
        <end position="131"/>
    </location>
</feature>
<dbReference type="STRING" id="695850.A0A067CF71"/>
<dbReference type="RefSeq" id="XP_012200018.1">
    <property type="nucleotide sequence ID" value="XM_012344628.1"/>
</dbReference>
<keyword evidence="3" id="KW-0862">Zinc</keyword>
<dbReference type="AlphaFoldDB" id="A0A067CF71"/>
<proteinExistence type="predicted"/>
<dbReference type="KEGG" id="spar:SPRG_05381"/>
<evidence type="ECO:0000256" key="5">
    <source>
        <dbReference type="SAM" id="Phobius"/>
    </source>
</evidence>
<dbReference type="InterPro" id="IPR027370">
    <property type="entry name" value="Znf-RING_euk"/>
</dbReference>
<dbReference type="GeneID" id="24127779"/>
<dbReference type="PANTHER" id="PTHR23327:SF51">
    <property type="entry name" value="TRANSCRIPTIONAL REGULATOR OF YEAST FORM ADHERENCE 3"/>
    <property type="match status" value="1"/>
</dbReference>
<keyword evidence="5" id="KW-1133">Transmembrane helix</keyword>
<dbReference type="OMA" id="SPPLTKM"/>
<keyword evidence="5" id="KW-0472">Membrane</keyword>
<keyword evidence="1" id="KW-0479">Metal-binding</keyword>
<dbReference type="Pfam" id="PF13445">
    <property type="entry name" value="zf-RING_UBOX"/>
    <property type="match status" value="1"/>
</dbReference>
<evidence type="ECO:0000256" key="3">
    <source>
        <dbReference type="ARBA" id="ARBA00022833"/>
    </source>
</evidence>
<dbReference type="InterPro" id="IPR001841">
    <property type="entry name" value="Znf_RING"/>
</dbReference>
<sequence>MVLVEVDVDDIRCAICLDVLTTPATLACGHSFDLRCVRRLRASPCAIACPVCRAPMKASHLQALRVNTFLAALVQRAAPLEYAHAVTCLDDLAPPVVVLDASPPLTKMPGFLFACYALIVGLNAVAVYRLLCV</sequence>
<dbReference type="SUPFAM" id="SSF57850">
    <property type="entry name" value="RING/U-box"/>
    <property type="match status" value="1"/>
</dbReference>
<evidence type="ECO:0000256" key="4">
    <source>
        <dbReference type="PROSITE-ProRule" id="PRU00175"/>
    </source>
</evidence>
<keyword evidence="8" id="KW-1185">Reference proteome</keyword>
<keyword evidence="5" id="KW-0812">Transmembrane</keyword>